<accession>A0AAD7FWP9</accession>
<dbReference type="EMBL" id="JARKIF010000004">
    <property type="protein sequence ID" value="KAJ7641912.1"/>
    <property type="molecule type" value="Genomic_DNA"/>
</dbReference>
<comment type="caution">
    <text evidence="1">The sequence shown here is derived from an EMBL/GenBank/DDBJ whole genome shotgun (WGS) entry which is preliminary data.</text>
</comment>
<proteinExistence type="predicted"/>
<evidence type="ECO:0000313" key="2">
    <source>
        <dbReference type="Proteomes" id="UP001221142"/>
    </source>
</evidence>
<dbReference type="Proteomes" id="UP001221142">
    <property type="component" value="Unassembled WGS sequence"/>
</dbReference>
<evidence type="ECO:0000313" key="1">
    <source>
        <dbReference type="EMBL" id="KAJ7641912.1"/>
    </source>
</evidence>
<keyword evidence="2" id="KW-1185">Reference proteome</keyword>
<protein>
    <submittedName>
        <fullName evidence="1">Uncharacterized protein</fullName>
    </submittedName>
</protein>
<sequence length="301" mass="33915">MADDAPPLLPPELEQEIFVTAAYVTPLAIPKFMLVAWRVKLWVEPLLYRVVMLSGIDADNGWALDSESGYPFRCSDSVLFARALAVPPSTLRDSTQHLFLVSADPDVIQPILSAASNVEDLWINNLNGDHWPLVSAMPLRRLACNLEAFALPIIEFTHPMFSRLTHLELTFVLHPDEDIWCTGLAAIPTLTHLAYNNDLGMLSLSPALLRVCNSLQALIFIALTHIPILDRSTVDPHLRDLTRDPRFVQVVCMRYVRDWQMGALKGLDYWERADDFISRRRSGEIDPLHYIIPGDASHDLS</sequence>
<name>A0AAD7FWP9_9AGAR</name>
<gene>
    <name evidence="1" type="ORF">FB45DRAFT_901335</name>
</gene>
<dbReference type="AlphaFoldDB" id="A0AAD7FWP9"/>
<organism evidence="1 2">
    <name type="scientific">Roridomyces roridus</name>
    <dbReference type="NCBI Taxonomy" id="1738132"/>
    <lineage>
        <taxon>Eukaryota</taxon>
        <taxon>Fungi</taxon>
        <taxon>Dikarya</taxon>
        <taxon>Basidiomycota</taxon>
        <taxon>Agaricomycotina</taxon>
        <taxon>Agaricomycetes</taxon>
        <taxon>Agaricomycetidae</taxon>
        <taxon>Agaricales</taxon>
        <taxon>Marasmiineae</taxon>
        <taxon>Mycenaceae</taxon>
        <taxon>Roridomyces</taxon>
    </lineage>
</organism>
<reference evidence="1" key="1">
    <citation type="submission" date="2023-03" db="EMBL/GenBank/DDBJ databases">
        <title>Massive genome expansion in bonnet fungi (Mycena s.s.) driven by repeated elements and novel gene families across ecological guilds.</title>
        <authorList>
            <consortium name="Lawrence Berkeley National Laboratory"/>
            <person name="Harder C.B."/>
            <person name="Miyauchi S."/>
            <person name="Viragh M."/>
            <person name="Kuo A."/>
            <person name="Thoen E."/>
            <person name="Andreopoulos B."/>
            <person name="Lu D."/>
            <person name="Skrede I."/>
            <person name="Drula E."/>
            <person name="Henrissat B."/>
            <person name="Morin E."/>
            <person name="Kohler A."/>
            <person name="Barry K."/>
            <person name="LaButti K."/>
            <person name="Morin E."/>
            <person name="Salamov A."/>
            <person name="Lipzen A."/>
            <person name="Mereny Z."/>
            <person name="Hegedus B."/>
            <person name="Baldrian P."/>
            <person name="Stursova M."/>
            <person name="Weitz H."/>
            <person name="Taylor A."/>
            <person name="Grigoriev I.V."/>
            <person name="Nagy L.G."/>
            <person name="Martin F."/>
            <person name="Kauserud H."/>
        </authorList>
    </citation>
    <scope>NUCLEOTIDE SEQUENCE</scope>
    <source>
        <strain evidence="1">9284</strain>
    </source>
</reference>